<dbReference type="PANTHER" id="PTHR47352">
    <property type="entry name" value="CLASS I PEPTIDE CHAIN RELEASE FACTOR"/>
    <property type="match status" value="1"/>
</dbReference>
<dbReference type="SUPFAM" id="SSF110916">
    <property type="entry name" value="Peptidyl-tRNA hydrolase domain-like"/>
    <property type="match status" value="1"/>
</dbReference>
<organism evidence="2 3">
    <name type="scientific">Cinchona calisaya</name>
    <dbReference type="NCBI Taxonomy" id="153742"/>
    <lineage>
        <taxon>Eukaryota</taxon>
        <taxon>Viridiplantae</taxon>
        <taxon>Streptophyta</taxon>
        <taxon>Embryophyta</taxon>
        <taxon>Tracheophyta</taxon>
        <taxon>Spermatophyta</taxon>
        <taxon>Magnoliopsida</taxon>
        <taxon>eudicotyledons</taxon>
        <taxon>Gunneridae</taxon>
        <taxon>Pentapetalae</taxon>
        <taxon>asterids</taxon>
        <taxon>lamiids</taxon>
        <taxon>Gentianales</taxon>
        <taxon>Rubiaceae</taxon>
        <taxon>Cinchonoideae</taxon>
        <taxon>Cinchoneae</taxon>
        <taxon>Cinchona</taxon>
    </lineage>
</organism>
<dbReference type="InterPro" id="IPR000352">
    <property type="entry name" value="Pep_chain_release_fac_I"/>
</dbReference>
<dbReference type="EMBL" id="JBJUIK010000017">
    <property type="protein sequence ID" value="KAL3498709.1"/>
    <property type="molecule type" value="Genomic_DNA"/>
</dbReference>
<reference evidence="2 3" key="1">
    <citation type="submission" date="2024-11" db="EMBL/GenBank/DDBJ databases">
        <title>A near-complete genome assembly of Cinchona calisaya.</title>
        <authorList>
            <person name="Lian D.C."/>
            <person name="Zhao X.W."/>
            <person name="Wei L."/>
        </authorList>
    </citation>
    <scope>NUCLEOTIDE SEQUENCE [LARGE SCALE GENOMIC DNA]</scope>
    <source>
        <tissue evidence="2">Nenye</tissue>
    </source>
</reference>
<evidence type="ECO:0000313" key="2">
    <source>
        <dbReference type="EMBL" id="KAL3498709.1"/>
    </source>
</evidence>
<dbReference type="PROSITE" id="PS00745">
    <property type="entry name" value="RF_PROK_I"/>
    <property type="match status" value="1"/>
</dbReference>
<evidence type="ECO:0000313" key="3">
    <source>
        <dbReference type="Proteomes" id="UP001630127"/>
    </source>
</evidence>
<protein>
    <recommendedName>
        <fullName evidence="1">Prokaryotic-type class I peptide chain release factors domain-containing protein</fullName>
    </recommendedName>
</protein>
<comment type="caution">
    <text evidence="2">The sequence shown here is derived from an EMBL/GenBank/DDBJ whole genome shotgun (WGS) entry which is preliminary data.</text>
</comment>
<dbReference type="Proteomes" id="UP001630127">
    <property type="component" value="Unassembled WGS sequence"/>
</dbReference>
<dbReference type="Gene3D" id="3.30.160.20">
    <property type="match status" value="1"/>
</dbReference>
<dbReference type="AlphaFoldDB" id="A0ABD2XZF6"/>
<dbReference type="PANTHER" id="PTHR47352:SF1">
    <property type="entry name" value="CLASS I PEPTIDE CHAIN RELEASE FACTOR"/>
    <property type="match status" value="1"/>
</dbReference>
<gene>
    <name evidence="2" type="ORF">ACH5RR_041441</name>
</gene>
<evidence type="ECO:0000259" key="1">
    <source>
        <dbReference type="PROSITE" id="PS00745"/>
    </source>
</evidence>
<keyword evidence="3" id="KW-1185">Reference proteome</keyword>
<proteinExistence type="predicted"/>
<accession>A0ABD2XZF6</accession>
<name>A0ABD2XZF6_9GENT</name>
<feature type="domain" description="Prokaryotic-type class I peptide chain release factors" evidence="1">
    <location>
        <begin position="101"/>
        <end position="117"/>
    </location>
</feature>
<sequence>MAVTTASLLSREILRPSLHLFRIPPPAPVSSPFSRSISYFPVVRCSAADSNETANGGGKKAPARLAQVQELLVAANERAQAAGNEQIPKITLDHVTLNFARSGGPGGQNVNKVNTKVDMRFNVRNADWLSDRVKERIMQMAGGSCWVNVSVFIFEKLRFC</sequence>